<dbReference type="Proteomes" id="UP001215598">
    <property type="component" value="Unassembled WGS sequence"/>
</dbReference>
<comment type="caution">
    <text evidence="2">The sequence shown here is derived from an EMBL/GenBank/DDBJ whole genome shotgun (WGS) entry which is preliminary data.</text>
</comment>
<evidence type="ECO:0000313" key="3">
    <source>
        <dbReference type="Proteomes" id="UP001215598"/>
    </source>
</evidence>
<protein>
    <recommendedName>
        <fullName evidence="1">Jacalin-type lectin domain-containing protein</fullName>
    </recommendedName>
</protein>
<dbReference type="InterPro" id="IPR001229">
    <property type="entry name" value="Jacalin-like_lectin_dom"/>
</dbReference>
<name>A0AAD7NJH9_9AGAR</name>
<gene>
    <name evidence="2" type="ORF">B0H16DRAFT_455092</name>
</gene>
<dbReference type="SUPFAM" id="SSF51101">
    <property type="entry name" value="Mannose-binding lectins"/>
    <property type="match status" value="1"/>
</dbReference>
<dbReference type="EMBL" id="JARKIB010000029">
    <property type="protein sequence ID" value="KAJ7763738.1"/>
    <property type="molecule type" value="Genomic_DNA"/>
</dbReference>
<proteinExistence type="predicted"/>
<sequence>MTTHSVATVHSVLFGGSTGNYFNDLQSVIGPHNVTINSIMPIKSITVVHAGVIDGIKVTYYRGSKKSTTSVNHGLSAESDGEGGLNKKVIPLGDKESIVAISGKAGDSEFWGMRVVGLCFTIYDSGTGKMRTTGWIGGQGGTHIKTPTFRVTANGSFLALGGYAIDANSSIGTMQDKQEDGGLYGLTFIDIAYRNV</sequence>
<dbReference type="AlphaFoldDB" id="A0AAD7NJH9"/>
<reference evidence="2" key="1">
    <citation type="submission" date="2023-03" db="EMBL/GenBank/DDBJ databases">
        <title>Massive genome expansion in bonnet fungi (Mycena s.s.) driven by repeated elements and novel gene families across ecological guilds.</title>
        <authorList>
            <consortium name="Lawrence Berkeley National Laboratory"/>
            <person name="Harder C.B."/>
            <person name="Miyauchi S."/>
            <person name="Viragh M."/>
            <person name="Kuo A."/>
            <person name="Thoen E."/>
            <person name="Andreopoulos B."/>
            <person name="Lu D."/>
            <person name="Skrede I."/>
            <person name="Drula E."/>
            <person name="Henrissat B."/>
            <person name="Morin E."/>
            <person name="Kohler A."/>
            <person name="Barry K."/>
            <person name="LaButti K."/>
            <person name="Morin E."/>
            <person name="Salamov A."/>
            <person name="Lipzen A."/>
            <person name="Mereny Z."/>
            <person name="Hegedus B."/>
            <person name="Baldrian P."/>
            <person name="Stursova M."/>
            <person name="Weitz H."/>
            <person name="Taylor A."/>
            <person name="Grigoriev I.V."/>
            <person name="Nagy L.G."/>
            <person name="Martin F."/>
            <person name="Kauserud H."/>
        </authorList>
    </citation>
    <scope>NUCLEOTIDE SEQUENCE</scope>
    <source>
        <strain evidence="2">CBHHK182m</strain>
    </source>
</reference>
<feature type="domain" description="Jacalin-type lectin" evidence="1">
    <location>
        <begin position="14"/>
        <end position="148"/>
    </location>
</feature>
<dbReference type="Gene3D" id="2.100.10.30">
    <property type="entry name" value="Jacalin-like lectin domain"/>
    <property type="match status" value="1"/>
</dbReference>
<organism evidence="2 3">
    <name type="scientific">Mycena metata</name>
    <dbReference type="NCBI Taxonomy" id="1033252"/>
    <lineage>
        <taxon>Eukaryota</taxon>
        <taxon>Fungi</taxon>
        <taxon>Dikarya</taxon>
        <taxon>Basidiomycota</taxon>
        <taxon>Agaricomycotina</taxon>
        <taxon>Agaricomycetes</taxon>
        <taxon>Agaricomycetidae</taxon>
        <taxon>Agaricales</taxon>
        <taxon>Marasmiineae</taxon>
        <taxon>Mycenaceae</taxon>
        <taxon>Mycena</taxon>
    </lineage>
</organism>
<dbReference type="InterPro" id="IPR036404">
    <property type="entry name" value="Jacalin-like_lectin_dom_sf"/>
</dbReference>
<evidence type="ECO:0000259" key="1">
    <source>
        <dbReference type="Pfam" id="PF01419"/>
    </source>
</evidence>
<accession>A0AAD7NJH9</accession>
<evidence type="ECO:0000313" key="2">
    <source>
        <dbReference type="EMBL" id="KAJ7763738.1"/>
    </source>
</evidence>
<keyword evidence="3" id="KW-1185">Reference proteome</keyword>
<dbReference type="Pfam" id="PF01419">
    <property type="entry name" value="Jacalin"/>
    <property type="match status" value="1"/>
</dbReference>